<dbReference type="RefSeq" id="WP_104069403.1">
    <property type="nucleotide sequence ID" value="NZ_PRDS01000002.1"/>
</dbReference>
<dbReference type="InterPro" id="IPR002060">
    <property type="entry name" value="Squ/phyt_synthse"/>
</dbReference>
<gene>
    <name evidence="1" type="ORF">LV82_00766</name>
</gene>
<organism evidence="1 2">
    <name type="scientific">Albidovulum inexpectatum</name>
    <dbReference type="NCBI Taxonomy" id="196587"/>
    <lineage>
        <taxon>Bacteria</taxon>
        <taxon>Pseudomonadati</taxon>
        <taxon>Pseudomonadota</taxon>
        <taxon>Alphaproteobacteria</taxon>
        <taxon>Rhodobacterales</taxon>
        <taxon>Paracoccaceae</taxon>
        <taxon>Albidovulum</taxon>
    </lineage>
</organism>
<name>A0A2S5JJ67_9RHOB</name>
<evidence type="ECO:0000313" key="2">
    <source>
        <dbReference type="Proteomes" id="UP000239736"/>
    </source>
</evidence>
<dbReference type="OrthoDB" id="9814909at2"/>
<dbReference type="SUPFAM" id="SSF48576">
    <property type="entry name" value="Terpenoid synthases"/>
    <property type="match status" value="1"/>
</dbReference>
<dbReference type="AlphaFoldDB" id="A0A2S5JJ67"/>
<comment type="caution">
    <text evidence="1">The sequence shown here is derived from an EMBL/GenBank/DDBJ whole genome shotgun (WGS) entry which is preliminary data.</text>
</comment>
<dbReference type="EMBL" id="PRDS01000002">
    <property type="protein sequence ID" value="PPB81557.1"/>
    <property type="molecule type" value="Genomic_DNA"/>
</dbReference>
<keyword evidence="2" id="KW-1185">Reference proteome</keyword>
<dbReference type="Proteomes" id="UP000239736">
    <property type="component" value="Unassembled WGS sequence"/>
</dbReference>
<evidence type="ECO:0000313" key="1">
    <source>
        <dbReference type="EMBL" id="PPB81557.1"/>
    </source>
</evidence>
<protein>
    <submittedName>
        <fullName evidence="1">Phytoene/squalene synthetase</fullName>
    </submittedName>
</protein>
<proteinExistence type="predicted"/>
<accession>A0A2S5JJ67</accession>
<dbReference type="InterPro" id="IPR008949">
    <property type="entry name" value="Isoprenoid_synthase_dom_sf"/>
</dbReference>
<reference evidence="1 2" key="1">
    <citation type="submission" date="2018-01" db="EMBL/GenBank/DDBJ databases">
        <title>Genomic Encyclopedia of Archaeal and Bacterial Type Strains, Phase II (KMG-II): from individual species to whole genera.</title>
        <authorList>
            <person name="Goeker M."/>
        </authorList>
    </citation>
    <scope>NUCLEOTIDE SEQUENCE [LARGE SCALE GENOMIC DNA]</scope>
    <source>
        <strain evidence="1 2">DSM 12048</strain>
    </source>
</reference>
<sequence>MSVTDCAEIVQRGDPDRHAATMAAPPAARDILFPLYALNLEIARAPWSSAEPMVAEMRLQWWIDTVSALAEGRNVSGPPVVMAVGPVLARDPRVSRAMIDLAEARRRDCWPDPFEGRDDLLAYLDATAGNLMWAAALALGAEERLEPAIRDAAMGGAIAAYLRAVPHLVARGRQPLPDDSASAIAGLAAEGLTRLEKARRVRFPTEVRPALWTVSPARQVLKGIVRDPARVGQGRAETSEFARRLALLWRVLRGRV</sequence>
<dbReference type="Gene3D" id="1.10.600.10">
    <property type="entry name" value="Farnesyl Diphosphate Synthase"/>
    <property type="match status" value="1"/>
</dbReference>
<dbReference type="Pfam" id="PF00494">
    <property type="entry name" value="SQS_PSY"/>
    <property type="match status" value="1"/>
</dbReference>